<reference evidence="1" key="1">
    <citation type="journal article" date="2017" name="Nature">
        <title>The sunflower genome provides insights into oil metabolism, flowering and Asterid evolution.</title>
        <authorList>
            <person name="Badouin H."/>
            <person name="Gouzy J."/>
            <person name="Grassa C.J."/>
            <person name="Murat F."/>
            <person name="Staton S.E."/>
            <person name="Cottret L."/>
            <person name="Lelandais-Briere C."/>
            <person name="Owens G.L."/>
            <person name="Carrere S."/>
            <person name="Mayjonade B."/>
            <person name="Legrand L."/>
            <person name="Gill N."/>
            <person name="Kane N.C."/>
            <person name="Bowers J.E."/>
            <person name="Hubner S."/>
            <person name="Bellec A."/>
            <person name="Berard A."/>
            <person name="Berges H."/>
            <person name="Blanchet N."/>
            <person name="Boniface M.C."/>
            <person name="Brunel D."/>
            <person name="Catrice O."/>
            <person name="Chaidir N."/>
            <person name="Claudel C."/>
            <person name="Donnadieu C."/>
            <person name="Faraut T."/>
            <person name="Fievet G."/>
            <person name="Helmstetter N."/>
            <person name="King M."/>
            <person name="Knapp S.J."/>
            <person name="Lai Z."/>
            <person name="Le Paslier M.C."/>
            <person name="Lippi Y."/>
            <person name="Lorenzon L."/>
            <person name="Mandel J.R."/>
            <person name="Marage G."/>
            <person name="Marchand G."/>
            <person name="Marquand E."/>
            <person name="Bret-Mestries E."/>
            <person name="Morien E."/>
            <person name="Nambeesan S."/>
            <person name="Nguyen T."/>
            <person name="Pegot-Espagnet P."/>
            <person name="Pouilly N."/>
            <person name="Raftis F."/>
            <person name="Sallet E."/>
            <person name="Schiex T."/>
            <person name="Thomas J."/>
            <person name="Vandecasteele C."/>
            <person name="Vares D."/>
            <person name="Vear F."/>
            <person name="Vautrin S."/>
            <person name="Crespi M."/>
            <person name="Mangin B."/>
            <person name="Burke J.M."/>
            <person name="Salse J."/>
            <person name="Munos S."/>
            <person name="Vincourt P."/>
            <person name="Rieseberg L.H."/>
            <person name="Langlade N.B."/>
        </authorList>
    </citation>
    <scope>NUCLEOTIDE SEQUENCE</scope>
    <source>
        <tissue evidence="1">Leaves</tissue>
    </source>
</reference>
<protein>
    <submittedName>
        <fullName evidence="1">Uncharacterized protein</fullName>
    </submittedName>
</protein>
<evidence type="ECO:0000313" key="1">
    <source>
        <dbReference type="EMBL" id="KAF5763046.1"/>
    </source>
</evidence>
<keyword evidence="2" id="KW-1185">Reference proteome</keyword>
<comment type="caution">
    <text evidence="1">The sequence shown here is derived from an EMBL/GenBank/DDBJ whole genome shotgun (WGS) entry which is preliminary data.</text>
</comment>
<accession>A0A9K3H1H5</accession>
<reference evidence="1" key="2">
    <citation type="submission" date="2020-06" db="EMBL/GenBank/DDBJ databases">
        <title>Helianthus annuus Genome sequencing and assembly Release 2.</title>
        <authorList>
            <person name="Gouzy J."/>
            <person name="Langlade N."/>
            <person name="Munos S."/>
        </authorList>
    </citation>
    <scope>NUCLEOTIDE SEQUENCE</scope>
    <source>
        <tissue evidence="1">Leaves</tissue>
    </source>
</reference>
<name>A0A9K3H1H5_HELAN</name>
<dbReference type="Proteomes" id="UP000215914">
    <property type="component" value="Unassembled WGS sequence"/>
</dbReference>
<gene>
    <name evidence="1" type="ORF">HanXRQr2_Chr15g0675781</name>
</gene>
<dbReference type="AlphaFoldDB" id="A0A9K3H1H5"/>
<organism evidence="1 2">
    <name type="scientific">Helianthus annuus</name>
    <name type="common">Common sunflower</name>
    <dbReference type="NCBI Taxonomy" id="4232"/>
    <lineage>
        <taxon>Eukaryota</taxon>
        <taxon>Viridiplantae</taxon>
        <taxon>Streptophyta</taxon>
        <taxon>Embryophyta</taxon>
        <taxon>Tracheophyta</taxon>
        <taxon>Spermatophyta</taxon>
        <taxon>Magnoliopsida</taxon>
        <taxon>eudicotyledons</taxon>
        <taxon>Gunneridae</taxon>
        <taxon>Pentapetalae</taxon>
        <taxon>asterids</taxon>
        <taxon>campanulids</taxon>
        <taxon>Asterales</taxon>
        <taxon>Asteraceae</taxon>
        <taxon>Asteroideae</taxon>
        <taxon>Heliantheae alliance</taxon>
        <taxon>Heliantheae</taxon>
        <taxon>Helianthus</taxon>
    </lineage>
</organism>
<proteinExistence type="predicted"/>
<dbReference type="Gramene" id="mRNA:HanXRQr2_Chr15g0675781">
    <property type="protein sequence ID" value="mRNA:HanXRQr2_Chr15g0675781"/>
    <property type="gene ID" value="HanXRQr2_Chr15g0675781"/>
</dbReference>
<dbReference type="EMBL" id="MNCJ02000330">
    <property type="protein sequence ID" value="KAF5763046.1"/>
    <property type="molecule type" value="Genomic_DNA"/>
</dbReference>
<sequence>MLNFVSRWVFVSCIFCWSFPTIMTSSTFSKLVSNHIMTFSTDTPSFLPLCRNRVEFSYRPLCLSLRARTHYSHLVGE</sequence>
<evidence type="ECO:0000313" key="2">
    <source>
        <dbReference type="Proteomes" id="UP000215914"/>
    </source>
</evidence>